<accession>A0ABN3K4T0</accession>
<dbReference type="InterPro" id="IPR002347">
    <property type="entry name" value="SDR_fam"/>
</dbReference>
<dbReference type="Gene3D" id="3.10.129.110">
    <property type="entry name" value="Polyketide synthase dehydratase"/>
    <property type="match status" value="1"/>
</dbReference>
<dbReference type="InterPro" id="IPR049900">
    <property type="entry name" value="PKS_mFAS_DH"/>
</dbReference>
<proteinExistence type="inferred from homology"/>
<dbReference type="Pfam" id="PF00109">
    <property type="entry name" value="ketoacyl-synt"/>
    <property type="match status" value="3"/>
</dbReference>
<dbReference type="InterPro" id="IPR020841">
    <property type="entry name" value="PKS_Beta-ketoAc_synthase_dom"/>
</dbReference>
<dbReference type="Gene3D" id="3.40.50.720">
    <property type="entry name" value="NAD(P)-binding Rossmann-like Domain"/>
    <property type="match status" value="2"/>
</dbReference>
<dbReference type="InterPro" id="IPR016039">
    <property type="entry name" value="Thiolase-like"/>
</dbReference>
<feature type="domain" description="Ketosynthase family 3 (KS3)" evidence="6">
    <location>
        <begin position="313"/>
        <end position="770"/>
    </location>
</feature>
<evidence type="ECO:0000256" key="3">
    <source>
        <dbReference type="PROSITE-ProRule" id="PRU01363"/>
    </source>
</evidence>
<dbReference type="InterPro" id="IPR049552">
    <property type="entry name" value="PKS_DH_N"/>
</dbReference>
<keyword evidence="1" id="KW-0596">Phosphopantetheine</keyword>
<dbReference type="SMART" id="SM00825">
    <property type="entry name" value="PKS_KS"/>
    <property type="match status" value="1"/>
</dbReference>
<feature type="compositionally biased region" description="Low complexity" evidence="5">
    <location>
        <begin position="1116"/>
        <end position="1126"/>
    </location>
</feature>
<feature type="active site" description="Proton acceptor; for dehydratase activity" evidence="3">
    <location>
        <position position="1820"/>
    </location>
</feature>
<dbReference type="RefSeq" id="WP_344606440.1">
    <property type="nucleotide sequence ID" value="NZ_BAAATK010000033.1"/>
</dbReference>
<dbReference type="CDD" id="cd05359">
    <property type="entry name" value="ChcA_like_SDR_c"/>
    <property type="match status" value="1"/>
</dbReference>
<keyword evidence="9" id="KW-1185">Reference proteome</keyword>
<dbReference type="SMART" id="SM00822">
    <property type="entry name" value="PKS_KR"/>
    <property type="match status" value="1"/>
</dbReference>
<feature type="domain" description="PKS/mFAS DH" evidence="7">
    <location>
        <begin position="1788"/>
        <end position="2087"/>
    </location>
</feature>
<evidence type="ECO:0000259" key="6">
    <source>
        <dbReference type="PROSITE" id="PS52004"/>
    </source>
</evidence>
<comment type="similarity">
    <text evidence="4">Belongs to the thiolase-like superfamily. Beta-ketoacyl-ACP synthases family.</text>
</comment>
<dbReference type="Pfam" id="PF02801">
    <property type="entry name" value="Ketoacyl-synt_C"/>
    <property type="match status" value="1"/>
</dbReference>
<dbReference type="InterPro" id="IPR013968">
    <property type="entry name" value="PKS_KR"/>
</dbReference>
<dbReference type="Proteomes" id="UP001500460">
    <property type="component" value="Unassembled WGS sequence"/>
</dbReference>
<dbReference type="Pfam" id="PF08659">
    <property type="entry name" value="KR"/>
    <property type="match status" value="1"/>
</dbReference>
<feature type="active site" description="Proton donor; for dehydratase activity" evidence="3">
    <location>
        <position position="1995"/>
    </location>
</feature>
<dbReference type="InterPro" id="IPR036291">
    <property type="entry name" value="NAD(P)-bd_dom_sf"/>
</dbReference>
<feature type="compositionally biased region" description="Low complexity" evidence="5">
    <location>
        <begin position="1187"/>
        <end position="1200"/>
    </location>
</feature>
<organism evidence="8 9">
    <name type="scientific">Streptomyces glaucus</name>
    <dbReference type="NCBI Taxonomy" id="284029"/>
    <lineage>
        <taxon>Bacteria</taxon>
        <taxon>Bacillati</taxon>
        <taxon>Actinomycetota</taxon>
        <taxon>Actinomycetes</taxon>
        <taxon>Kitasatosporales</taxon>
        <taxon>Streptomycetaceae</taxon>
        <taxon>Streptomyces</taxon>
    </lineage>
</organism>
<dbReference type="EMBL" id="BAAATK010000033">
    <property type="protein sequence ID" value="GAA2448480.1"/>
    <property type="molecule type" value="Genomic_DNA"/>
</dbReference>
<dbReference type="PROSITE" id="PS52004">
    <property type="entry name" value="KS3_2"/>
    <property type="match status" value="1"/>
</dbReference>
<dbReference type="PROSITE" id="PS52019">
    <property type="entry name" value="PKS_MFAS_DH"/>
    <property type="match status" value="1"/>
</dbReference>
<evidence type="ECO:0000256" key="4">
    <source>
        <dbReference type="RuleBase" id="RU003694"/>
    </source>
</evidence>
<feature type="compositionally biased region" description="Low complexity" evidence="5">
    <location>
        <begin position="1140"/>
        <end position="1157"/>
    </location>
</feature>
<feature type="region of interest" description="Disordered" evidence="5">
    <location>
        <begin position="1111"/>
        <end position="1232"/>
    </location>
</feature>
<feature type="region of interest" description="N-terminal hotdog fold" evidence="3">
    <location>
        <begin position="1788"/>
        <end position="1910"/>
    </location>
</feature>
<evidence type="ECO:0000256" key="5">
    <source>
        <dbReference type="SAM" id="MobiDB-lite"/>
    </source>
</evidence>
<gene>
    <name evidence="8" type="ORF">GCM10010421_45720</name>
</gene>
<dbReference type="InterPro" id="IPR050091">
    <property type="entry name" value="PKS_NRPS_Biosynth_Enz"/>
</dbReference>
<comment type="caution">
    <text evidence="8">The sequence shown here is derived from an EMBL/GenBank/DDBJ whole genome shotgun (WGS) entry which is preliminary data.</text>
</comment>
<keyword evidence="2" id="KW-0597">Phosphoprotein</keyword>
<dbReference type="InterPro" id="IPR014030">
    <property type="entry name" value="Ketoacyl_synth_N"/>
</dbReference>
<dbReference type="CDD" id="cd00833">
    <property type="entry name" value="PKS"/>
    <property type="match status" value="1"/>
</dbReference>
<evidence type="ECO:0000259" key="7">
    <source>
        <dbReference type="PROSITE" id="PS52019"/>
    </source>
</evidence>
<dbReference type="PANTHER" id="PTHR43775:SF37">
    <property type="entry name" value="SI:DKEY-61P9.11"/>
    <property type="match status" value="1"/>
</dbReference>
<feature type="region of interest" description="C-terminal hotdog fold" evidence="3">
    <location>
        <begin position="1927"/>
        <end position="2087"/>
    </location>
</feature>
<reference evidence="8 9" key="1">
    <citation type="journal article" date="2019" name="Int. J. Syst. Evol. Microbiol.">
        <title>The Global Catalogue of Microorganisms (GCM) 10K type strain sequencing project: providing services to taxonomists for standard genome sequencing and annotation.</title>
        <authorList>
            <consortium name="The Broad Institute Genomics Platform"/>
            <consortium name="The Broad Institute Genome Sequencing Center for Infectious Disease"/>
            <person name="Wu L."/>
            <person name="Ma J."/>
        </authorList>
    </citation>
    <scope>NUCLEOTIDE SEQUENCE [LARGE SCALE GENOMIC DNA]</scope>
    <source>
        <strain evidence="8 9">JCM 6922</strain>
    </source>
</reference>
<dbReference type="Pfam" id="PF21089">
    <property type="entry name" value="PKS_DH_N"/>
    <property type="match status" value="1"/>
</dbReference>
<sequence>MQQLSGRLALVTGGARNIGRSVAGALAERGAHVLVNYFHSHDEALRTRAELTALGARVDLIRASVARQDQVDRMFAEIDERFGHLDILVNNAANGALLPLDRITDAALDKALDTNYKGSLRCARAAAPLMARRGGGSIIQMSALGSSQMVMANYLACAPAKAAVEALTRYLAVEFAPLNIRVNTASAAMLLSEVADAFPDAEAMQKVIRDATPLGRLGSPEEFAALVAFLASDDSRWITGQTILADGGLSLGAALLSPPRGERGIAQGPEQGGTAAQAAADDIVAANAEPANTEPAVADDAVAGDAMADGPMVDDIAIVGMGLAVAGANSPEEFWELRTTGADLFAPVPAGRWDRSTFHSADPAALDKSYQDTCVFITDFQPVAGAVETMDTKGAGADGTADHELTTTWLRHSLVQALRGVRRYPSARHSFLVGYTPDGSQHLEEAGVIAGTDARARRVAGSLDLTAPQRDHLLDAVHDTLARRYRRGAHAPERFLPHRVGQLAMAGVLPDDTELQMIDTACSSSLYAIDIGAKGLLSGKHDIAVCGGAFALAPRGTVLFSKLQGLSRRGAVHSLDADADGVIFADGAGVVVMKRLSDARRDGDRVLGVLRSVGASSDGRGKAIYAPNAAGQDLAVRAAFAEGTSPADVDWIIAHATGTPAGDLAEFSTLREHFGRVRPAYVTSNKSLIGHTGWAAGVVSVIEALLAMEHGTIPKQFRFTRAPESFGLDDTLLEIPTENVTWPASADRPRTVAVSGFGFGGTNAHLLVQEHRAREHRPRAVPSVAPAGTGDRVVVVEWSAHVPGLDRDGVVEWITGRGSGPADGFGSAYPTPPLHRVRLPPATVRTIDRCQLMILECAHDLRGRLTEFWDATTASTGVFVGHMGPTRAAMLYANRCFLDDIDKALTEDPATATLPGLPELLTGLRQLVHDEIPASNEDAFPGMMPNVISARVANYFDLKGPNITLDSGYASSLTAVETAARYLRSGRLDFALAGGINGNSLPEYATLLAGLPEGGPGAELAEGAFMFALTTESRALAEGLPILGRIADLRVGDTPPGDRRIDLLPPRSTPTAPSIARYLGAAGALGILRALLGTPGTVDITCTAGTPKTTAHLTLDIPATPDPATRPARRPQPSPPAVPIPAAVSSSAGEPVSARRPQPSPPAVPVSAAVPSPDPHTLPARRPRSSPPAATIPAAVSAPAGESQPESPPRRRPRPSPPDAPVQVPGSGSVSLPAAFLRGERGATGEVPQTVRHVAELIEVSGPEPHERIDFLPPGVVVLTDIPDLDASLRHVPPDATVLSTAPAGATGPRRHHLPEPTPEAVRAALADHGPVRHLRIVTDLARSAPLEGSTGTRDGLAPSLTALHDVAFLVLQTAHTDLAASGASFLTLLLGAVTDGVPHPCTGLFSGLVKCAGLELPDALTFLLATDERELGKGALLVERETRAVRTFPVVFHLDGRRHAPALRPEKALPDTGRRKPVARLGPDSVVVAVGGARGITAEVVAALAEHFRPRIYLLGSNPLDDYPDDVFDGSDATFAAGRQAYIREHLAAGDRTVADINRAFDRLLDARAARRTVRRLEKLCGPGRVTYLTCDVRDEAAVARAADRILAEQPAVDLLINAAGRNRSALIKDKDFAEFRAIRDLKALGYRNLKRAFAGRPPTTWCNFGSLLGHFGQLGEPDYAAGNDYLASAAASAAAHGTDEFTIGWTLWDGVGMGAGELTKAYFKRAGSYSHMPAGEGVHHFLQELHADRRRASVVHIGGAERETVERFYPGYLASGTALSDVPGKGTFYLRRPVSEDADSAVFDCTFDLGTDGYLAHHTVRGVPTLPGTFVVEIAAETARHLAPGWKASALEDLRFENFLRVHPGVRPAAKKITGRVVDRGDDLTVVDVSVTGDVRAPGGVLLVEDKVHFTARVLLRRDTPEAPSWRHWDDGDDTPVADPYHVPASPVSLTGPFVSTRRTRLHPLGKRALYRADIPGRDPALSRFLTPAILLDGLARTGVLHLEDGRLMPIAAPLSIRRVDLYEEANDIELTRRYGRLHLYATPPAFDMTGPAPGNRFVAVAPDGRVIAQLQDVSATVVGYVDAVSGRLYSPDKQPLPDPTDTETLRKAG</sequence>
<dbReference type="PRINTS" id="PR00081">
    <property type="entry name" value="GDHRDH"/>
</dbReference>
<evidence type="ECO:0000256" key="2">
    <source>
        <dbReference type="ARBA" id="ARBA00022553"/>
    </source>
</evidence>
<feature type="compositionally biased region" description="Pro residues" evidence="5">
    <location>
        <begin position="1130"/>
        <end position="1139"/>
    </location>
</feature>
<dbReference type="SUPFAM" id="SSF53901">
    <property type="entry name" value="Thiolase-like"/>
    <property type="match status" value="3"/>
</dbReference>
<dbReference type="InterPro" id="IPR057326">
    <property type="entry name" value="KR_dom"/>
</dbReference>
<dbReference type="Gene3D" id="3.40.47.10">
    <property type="match status" value="2"/>
</dbReference>
<dbReference type="Pfam" id="PF13561">
    <property type="entry name" value="adh_short_C2"/>
    <property type="match status" value="1"/>
</dbReference>
<evidence type="ECO:0000256" key="1">
    <source>
        <dbReference type="ARBA" id="ARBA00022450"/>
    </source>
</evidence>
<keyword evidence="4" id="KW-0808">Transferase</keyword>
<evidence type="ECO:0000313" key="9">
    <source>
        <dbReference type="Proteomes" id="UP001500460"/>
    </source>
</evidence>
<dbReference type="SUPFAM" id="SSF51735">
    <property type="entry name" value="NAD(P)-binding Rossmann-fold domains"/>
    <property type="match status" value="2"/>
</dbReference>
<evidence type="ECO:0000313" key="8">
    <source>
        <dbReference type="EMBL" id="GAA2448480.1"/>
    </source>
</evidence>
<dbReference type="InterPro" id="IPR014031">
    <property type="entry name" value="Ketoacyl_synth_C"/>
</dbReference>
<name>A0ABN3K4T0_9ACTN</name>
<dbReference type="InterPro" id="IPR042104">
    <property type="entry name" value="PKS_dehydratase_sf"/>
</dbReference>
<protein>
    <submittedName>
        <fullName evidence="8">SDR family oxidoreductase</fullName>
    </submittedName>
</protein>
<dbReference type="PANTHER" id="PTHR43775">
    <property type="entry name" value="FATTY ACID SYNTHASE"/>
    <property type="match status" value="1"/>
</dbReference>